<keyword evidence="3" id="KW-1185">Reference proteome</keyword>
<evidence type="ECO:0000256" key="1">
    <source>
        <dbReference type="SAM" id="MobiDB-lite"/>
    </source>
</evidence>
<feature type="region of interest" description="Disordered" evidence="1">
    <location>
        <begin position="149"/>
        <end position="172"/>
    </location>
</feature>
<feature type="region of interest" description="Disordered" evidence="1">
    <location>
        <begin position="1"/>
        <end position="54"/>
    </location>
</feature>
<accession>A0AAV2RIP2</accession>
<comment type="caution">
    <text evidence="2">The sequence shown here is derived from an EMBL/GenBank/DDBJ whole genome shotgun (WGS) entry which is preliminary data.</text>
</comment>
<protein>
    <submittedName>
        <fullName evidence="2">Uncharacterized protein</fullName>
    </submittedName>
</protein>
<sequence length="189" mass="20475">ISGQYSPKGGEDKSNKATIGTPLKPQGTLITTVNPHNSMNTPPNTPYSMKPLQRSHTTVRPYNSMETPNRTENTMKPLLRAHTTVDTRSIQQSSGKPATSPWSAPGRLVSSLTLSQPWFTNIANTNQVGGGKGSASSTVWFVPPDFSQDTGSTSDTCLTDCTSPSGSPSRRRVKRKVLNRHLSMPPILR</sequence>
<feature type="region of interest" description="Disordered" evidence="1">
    <location>
        <begin position="85"/>
        <end position="104"/>
    </location>
</feature>
<reference evidence="2 3" key="1">
    <citation type="submission" date="2024-05" db="EMBL/GenBank/DDBJ databases">
        <authorList>
            <person name="Wallberg A."/>
        </authorList>
    </citation>
    <scope>NUCLEOTIDE SEQUENCE [LARGE SCALE GENOMIC DNA]</scope>
</reference>
<organism evidence="2 3">
    <name type="scientific">Meganyctiphanes norvegica</name>
    <name type="common">Northern krill</name>
    <name type="synonym">Thysanopoda norvegica</name>
    <dbReference type="NCBI Taxonomy" id="48144"/>
    <lineage>
        <taxon>Eukaryota</taxon>
        <taxon>Metazoa</taxon>
        <taxon>Ecdysozoa</taxon>
        <taxon>Arthropoda</taxon>
        <taxon>Crustacea</taxon>
        <taxon>Multicrustacea</taxon>
        <taxon>Malacostraca</taxon>
        <taxon>Eumalacostraca</taxon>
        <taxon>Eucarida</taxon>
        <taxon>Euphausiacea</taxon>
        <taxon>Euphausiidae</taxon>
        <taxon>Meganyctiphanes</taxon>
    </lineage>
</organism>
<dbReference type="AlphaFoldDB" id="A0AAV2RIP2"/>
<name>A0AAV2RIP2_MEGNR</name>
<feature type="compositionally biased region" description="Low complexity" evidence="1">
    <location>
        <begin position="149"/>
        <end position="163"/>
    </location>
</feature>
<feature type="compositionally biased region" description="Polar residues" evidence="1">
    <location>
        <begin position="28"/>
        <end position="42"/>
    </location>
</feature>
<proteinExistence type="predicted"/>
<gene>
    <name evidence="2" type="ORF">MNOR_LOCUS24796</name>
</gene>
<feature type="non-terminal residue" evidence="2">
    <location>
        <position position="1"/>
    </location>
</feature>
<dbReference type="Proteomes" id="UP001497623">
    <property type="component" value="Unassembled WGS sequence"/>
</dbReference>
<evidence type="ECO:0000313" key="3">
    <source>
        <dbReference type="Proteomes" id="UP001497623"/>
    </source>
</evidence>
<feature type="compositionally biased region" description="Polar residues" evidence="1">
    <location>
        <begin position="85"/>
        <end position="102"/>
    </location>
</feature>
<dbReference type="EMBL" id="CAXKWB010023031">
    <property type="protein sequence ID" value="CAL4124819.1"/>
    <property type="molecule type" value="Genomic_DNA"/>
</dbReference>
<evidence type="ECO:0000313" key="2">
    <source>
        <dbReference type="EMBL" id="CAL4124819.1"/>
    </source>
</evidence>